<dbReference type="SUPFAM" id="SSF88946">
    <property type="entry name" value="Sigma2 domain of RNA polymerase sigma factors"/>
    <property type="match status" value="1"/>
</dbReference>
<dbReference type="InterPro" id="IPR013249">
    <property type="entry name" value="RNA_pol_sigma70_r4_t2"/>
</dbReference>
<accession>A0A5B8S052</accession>
<dbReference type="Pfam" id="PF08281">
    <property type="entry name" value="Sigma70_r4_2"/>
    <property type="match status" value="1"/>
</dbReference>
<protein>
    <submittedName>
        <fullName evidence="8">RNA polymerase sigma factor</fullName>
    </submittedName>
</protein>
<reference evidence="8 9" key="1">
    <citation type="submission" date="2019-07" db="EMBL/GenBank/DDBJ databases">
        <title>Complete genome sequence of Comamonas sp. NLF 7-7 isolated from livestock.</title>
        <authorList>
            <person name="Kim D.H."/>
            <person name="Kim J.G."/>
        </authorList>
    </citation>
    <scope>NUCLEOTIDE SEQUENCE [LARGE SCALE GENOMIC DNA]</scope>
    <source>
        <strain evidence="8 9">NLF 7-7</strain>
    </source>
</reference>
<dbReference type="PANTHER" id="PTHR43133:SF8">
    <property type="entry name" value="RNA POLYMERASE SIGMA FACTOR HI_1459-RELATED"/>
    <property type="match status" value="1"/>
</dbReference>
<dbReference type="InterPro" id="IPR014284">
    <property type="entry name" value="RNA_pol_sigma-70_dom"/>
</dbReference>
<organism evidence="8 9">
    <name type="scientific">Comamonas flocculans</name>
    <dbReference type="NCBI Taxonomy" id="2597701"/>
    <lineage>
        <taxon>Bacteria</taxon>
        <taxon>Pseudomonadati</taxon>
        <taxon>Pseudomonadota</taxon>
        <taxon>Betaproteobacteria</taxon>
        <taxon>Burkholderiales</taxon>
        <taxon>Comamonadaceae</taxon>
        <taxon>Comamonas</taxon>
    </lineage>
</organism>
<sequence>MEETPAPDTANRDLLFRDLVRAHWSRLHRFIIKNIGHCDDAEDLTQQAFAEAVRSYERFRGQSELSTWLYGIAMNLVRNHLSRAPQRRFDFVGEEALDAMACEAPSPSAALVQSQQLHALQLAMQELPEHMREVLLLVAVDELSYEDAAALLTVPVGTVRSRISRARGELRSRMRLAGVELDF</sequence>
<evidence type="ECO:0000256" key="5">
    <source>
        <dbReference type="ARBA" id="ARBA00023163"/>
    </source>
</evidence>
<proteinExistence type="inferred from homology"/>
<dbReference type="InterPro" id="IPR013325">
    <property type="entry name" value="RNA_pol_sigma_r2"/>
</dbReference>
<keyword evidence="5" id="KW-0804">Transcription</keyword>
<dbReference type="NCBIfam" id="TIGR02937">
    <property type="entry name" value="sigma70-ECF"/>
    <property type="match status" value="1"/>
</dbReference>
<dbReference type="InterPro" id="IPR036388">
    <property type="entry name" value="WH-like_DNA-bd_sf"/>
</dbReference>
<dbReference type="GO" id="GO:0003677">
    <property type="term" value="F:DNA binding"/>
    <property type="evidence" value="ECO:0007669"/>
    <property type="project" value="UniProtKB-KW"/>
</dbReference>
<dbReference type="Pfam" id="PF04542">
    <property type="entry name" value="Sigma70_r2"/>
    <property type="match status" value="1"/>
</dbReference>
<dbReference type="InterPro" id="IPR013324">
    <property type="entry name" value="RNA_pol_sigma_r3/r4-like"/>
</dbReference>
<gene>
    <name evidence="8" type="ORF">FOZ74_09155</name>
</gene>
<dbReference type="Gene3D" id="1.10.1740.10">
    <property type="match status" value="1"/>
</dbReference>
<dbReference type="AlphaFoldDB" id="A0A5B8S052"/>
<keyword evidence="2" id="KW-0805">Transcription regulation</keyword>
<evidence type="ECO:0000313" key="8">
    <source>
        <dbReference type="EMBL" id="QEA14538.1"/>
    </source>
</evidence>
<dbReference type="KEGG" id="cof:FOZ74_09155"/>
<evidence type="ECO:0000256" key="4">
    <source>
        <dbReference type="ARBA" id="ARBA00023125"/>
    </source>
</evidence>
<evidence type="ECO:0000259" key="6">
    <source>
        <dbReference type="Pfam" id="PF04542"/>
    </source>
</evidence>
<evidence type="ECO:0000313" key="9">
    <source>
        <dbReference type="Proteomes" id="UP000321199"/>
    </source>
</evidence>
<name>A0A5B8S052_9BURK</name>
<dbReference type="GO" id="GO:0006352">
    <property type="term" value="P:DNA-templated transcription initiation"/>
    <property type="evidence" value="ECO:0007669"/>
    <property type="project" value="InterPro"/>
</dbReference>
<dbReference type="InterPro" id="IPR039425">
    <property type="entry name" value="RNA_pol_sigma-70-like"/>
</dbReference>
<dbReference type="OrthoDB" id="9782108at2"/>
<dbReference type="SUPFAM" id="SSF88659">
    <property type="entry name" value="Sigma3 and sigma4 domains of RNA polymerase sigma factors"/>
    <property type="match status" value="1"/>
</dbReference>
<dbReference type="GO" id="GO:0016987">
    <property type="term" value="F:sigma factor activity"/>
    <property type="evidence" value="ECO:0007669"/>
    <property type="project" value="UniProtKB-KW"/>
</dbReference>
<keyword evidence="3" id="KW-0731">Sigma factor</keyword>
<evidence type="ECO:0000256" key="3">
    <source>
        <dbReference type="ARBA" id="ARBA00023082"/>
    </source>
</evidence>
<keyword evidence="4" id="KW-0238">DNA-binding</keyword>
<dbReference type="EMBL" id="CP042344">
    <property type="protein sequence ID" value="QEA14538.1"/>
    <property type="molecule type" value="Genomic_DNA"/>
</dbReference>
<dbReference type="CDD" id="cd06171">
    <property type="entry name" value="Sigma70_r4"/>
    <property type="match status" value="1"/>
</dbReference>
<feature type="domain" description="RNA polymerase sigma factor 70 region 4 type 2" evidence="7">
    <location>
        <begin position="118"/>
        <end position="169"/>
    </location>
</feature>
<dbReference type="InterPro" id="IPR007627">
    <property type="entry name" value="RNA_pol_sigma70_r2"/>
</dbReference>
<comment type="similarity">
    <text evidence="1">Belongs to the sigma-70 factor family. ECF subfamily.</text>
</comment>
<evidence type="ECO:0000256" key="2">
    <source>
        <dbReference type="ARBA" id="ARBA00023015"/>
    </source>
</evidence>
<dbReference type="Gene3D" id="1.10.10.10">
    <property type="entry name" value="Winged helix-like DNA-binding domain superfamily/Winged helix DNA-binding domain"/>
    <property type="match status" value="1"/>
</dbReference>
<evidence type="ECO:0000259" key="7">
    <source>
        <dbReference type="Pfam" id="PF08281"/>
    </source>
</evidence>
<evidence type="ECO:0000256" key="1">
    <source>
        <dbReference type="ARBA" id="ARBA00010641"/>
    </source>
</evidence>
<dbReference type="PANTHER" id="PTHR43133">
    <property type="entry name" value="RNA POLYMERASE ECF-TYPE SIGMA FACTO"/>
    <property type="match status" value="1"/>
</dbReference>
<keyword evidence="9" id="KW-1185">Reference proteome</keyword>
<feature type="domain" description="RNA polymerase sigma-70 region 2" evidence="6">
    <location>
        <begin position="19"/>
        <end position="84"/>
    </location>
</feature>
<dbReference type="Proteomes" id="UP000321199">
    <property type="component" value="Chromosome"/>
</dbReference>